<protein>
    <submittedName>
        <fullName evidence="1">Uncharacterized protein</fullName>
    </submittedName>
</protein>
<accession>A0A1G7E624</accession>
<dbReference type="EMBL" id="FNAS01000014">
    <property type="protein sequence ID" value="SDE59168.1"/>
    <property type="molecule type" value="Genomic_DNA"/>
</dbReference>
<dbReference type="Proteomes" id="UP000198517">
    <property type="component" value="Unassembled WGS sequence"/>
</dbReference>
<proteinExistence type="predicted"/>
<dbReference type="RefSeq" id="WP_092737259.1">
    <property type="nucleotide sequence ID" value="NZ_FNAS01000014.1"/>
</dbReference>
<reference evidence="1 2" key="1">
    <citation type="submission" date="2016-10" db="EMBL/GenBank/DDBJ databases">
        <authorList>
            <person name="de Groot N.N."/>
        </authorList>
    </citation>
    <scope>NUCLEOTIDE SEQUENCE [LARGE SCALE GENOMIC DNA]</scope>
    <source>
        <strain evidence="1 2">DSM 24015</strain>
    </source>
</reference>
<keyword evidence="2" id="KW-1185">Reference proteome</keyword>
<evidence type="ECO:0000313" key="2">
    <source>
        <dbReference type="Proteomes" id="UP000198517"/>
    </source>
</evidence>
<sequence>MRFQAKGYGLLLCRTPLTDKIWQYRFFSYKVNEVSHLGDTGYEVVINYMTKIRTEVESPSDLHRDLIIVSLLELLLNYCLRFYDCQFSTRKVFDRDIFMYFEYFLNDYFQSELPQKLGLFCVAYFAEKLHFSANYFGD</sequence>
<dbReference type="OrthoDB" id="2600165at2"/>
<organism evidence="1 2">
    <name type="scientific">Riemerella columbipharyngis</name>
    <dbReference type="NCBI Taxonomy" id="1071918"/>
    <lineage>
        <taxon>Bacteria</taxon>
        <taxon>Pseudomonadati</taxon>
        <taxon>Bacteroidota</taxon>
        <taxon>Flavobacteriia</taxon>
        <taxon>Flavobacteriales</taxon>
        <taxon>Weeksellaceae</taxon>
        <taxon>Riemerella</taxon>
    </lineage>
</organism>
<name>A0A1G7E624_9FLAO</name>
<gene>
    <name evidence="1" type="ORF">SAMN05421544_11435</name>
</gene>
<evidence type="ECO:0000313" key="1">
    <source>
        <dbReference type="EMBL" id="SDE59168.1"/>
    </source>
</evidence>
<dbReference type="AlphaFoldDB" id="A0A1G7E624"/>
<dbReference type="STRING" id="1071918.SAMN05421544_11435"/>